<evidence type="ECO:0000259" key="10">
    <source>
        <dbReference type="PROSITE" id="PS50262"/>
    </source>
</evidence>
<accession>A0A2G8LE81</accession>
<evidence type="ECO:0000256" key="7">
    <source>
        <dbReference type="ARBA" id="ARBA00023224"/>
    </source>
</evidence>
<gene>
    <name evidence="11" type="ORF">BSL78_04593</name>
</gene>
<dbReference type="GO" id="GO:0004930">
    <property type="term" value="F:G protein-coupled receptor activity"/>
    <property type="evidence" value="ECO:0007669"/>
    <property type="project" value="UniProtKB-KW"/>
</dbReference>
<dbReference type="InterPro" id="IPR000276">
    <property type="entry name" value="GPCR_Rhodpsn"/>
</dbReference>
<comment type="caution">
    <text evidence="11">The sequence shown here is derived from an EMBL/GenBank/DDBJ whole genome shotgun (WGS) entry which is preliminary data.</text>
</comment>
<evidence type="ECO:0000256" key="6">
    <source>
        <dbReference type="ARBA" id="ARBA00023170"/>
    </source>
</evidence>
<dbReference type="SUPFAM" id="SSF81321">
    <property type="entry name" value="Family A G protein-coupled receptor-like"/>
    <property type="match status" value="1"/>
</dbReference>
<dbReference type="AlphaFoldDB" id="A0A2G8LE81"/>
<dbReference type="STRING" id="307972.A0A2G8LE81"/>
<feature type="region of interest" description="Disordered" evidence="8">
    <location>
        <begin position="271"/>
        <end position="299"/>
    </location>
</feature>
<organism evidence="11 12">
    <name type="scientific">Stichopus japonicus</name>
    <name type="common">Sea cucumber</name>
    <dbReference type="NCBI Taxonomy" id="307972"/>
    <lineage>
        <taxon>Eukaryota</taxon>
        <taxon>Metazoa</taxon>
        <taxon>Echinodermata</taxon>
        <taxon>Eleutherozoa</taxon>
        <taxon>Echinozoa</taxon>
        <taxon>Holothuroidea</taxon>
        <taxon>Aspidochirotacea</taxon>
        <taxon>Aspidochirotida</taxon>
        <taxon>Stichopodidae</taxon>
        <taxon>Apostichopus</taxon>
    </lineage>
</organism>
<keyword evidence="6 11" id="KW-0675">Receptor</keyword>
<dbReference type="CDD" id="cd00637">
    <property type="entry name" value="7tm_classA_rhodopsin-like"/>
    <property type="match status" value="1"/>
</dbReference>
<dbReference type="GO" id="GO:0016020">
    <property type="term" value="C:membrane"/>
    <property type="evidence" value="ECO:0007669"/>
    <property type="project" value="UniProtKB-SubCell"/>
</dbReference>
<feature type="transmembrane region" description="Helical" evidence="9">
    <location>
        <begin position="167"/>
        <end position="191"/>
    </location>
</feature>
<evidence type="ECO:0000256" key="3">
    <source>
        <dbReference type="ARBA" id="ARBA00022989"/>
    </source>
</evidence>
<dbReference type="Gene3D" id="1.20.1070.10">
    <property type="entry name" value="Rhodopsin 7-helix transmembrane proteins"/>
    <property type="match status" value="1"/>
</dbReference>
<keyword evidence="2 9" id="KW-0812">Transmembrane</keyword>
<feature type="domain" description="G-protein coupled receptors family 1 profile" evidence="10">
    <location>
        <begin position="22"/>
        <end position="299"/>
    </location>
</feature>
<evidence type="ECO:0000313" key="11">
    <source>
        <dbReference type="EMBL" id="PIK58460.1"/>
    </source>
</evidence>
<feature type="transmembrane region" description="Helical" evidence="9">
    <location>
        <begin position="40"/>
        <end position="61"/>
    </location>
</feature>
<evidence type="ECO:0000256" key="5">
    <source>
        <dbReference type="ARBA" id="ARBA00023136"/>
    </source>
</evidence>
<reference evidence="11 12" key="1">
    <citation type="journal article" date="2017" name="PLoS Biol.">
        <title>The sea cucumber genome provides insights into morphological evolution and visceral regeneration.</title>
        <authorList>
            <person name="Zhang X."/>
            <person name="Sun L."/>
            <person name="Yuan J."/>
            <person name="Sun Y."/>
            <person name="Gao Y."/>
            <person name="Zhang L."/>
            <person name="Li S."/>
            <person name="Dai H."/>
            <person name="Hamel J.F."/>
            <person name="Liu C."/>
            <person name="Yu Y."/>
            <person name="Liu S."/>
            <person name="Lin W."/>
            <person name="Guo K."/>
            <person name="Jin S."/>
            <person name="Xu P."/>
            <person name="Storey K.B."/>
            <person name="Huan P."/>
            <person name="Zhang T."/>
            <person name="Zhou Y."/>
            <person name="Zhang J."/>
            <person name="Lin C."/>
            <person name="Li X."/>
            <person name="Xing L."/>
            <person name="Huo D."/>
            <person name="Sun M."/>
            <person name="Wang L."/>
            <person name="Mercier A."/>
            <person name="Li F."/>
            <person name="Yang H."/>
            <person name="Xiang J."/>
        </authorList>
    </citation>
    <scope>NUCLEOTIDE SEQUENCE [LARGE SCALE GENOMIC DNA]</scope>
    <source>
        <strain evidence="11">Shaxun</strain>
        <tissue evidence="11">Muscle</tissue>
    </source>
</reference>
<feature type="transmembrane region" description="Helical" evidence="9">
    <location>
        <begin position="120"/>
        <end position="140"/>
    </location>
</feature>
<evidence type="ECO:0000256" key="2">
    <source>
        <dbReference type="ARBA" id="ARBA00022692"/>
    </source>
</evidence>
<keyword evidence="12" id="KW-1185">Reference proteome</keyword>
<dbReference type="PRINTS" id="PR00237">
    <property type="entry name" value="GPCRRHODOPSN"/>
</dbReference>
<keyword evidence="7" id="KW-0807">Transducer</keyword>
<feature type="compositionally biased region" description="Polar residues" evidence="8">
    <location>
        <begin position="282"/>
        <end position="299"/>
    </location>
</feature>
<sequence length="299" mass="33045">MSLTTSVVIAILSIIFLVGVPGNVLTLLVYVRKARKSSTFVFISFMAISDLILCCSIPFQIWFAIGREAGFPNQYLCKSSYFVSTSCITLSFVSSAAVSVDRYLAVCHPLKRRLSVRTSLALSAFCVLITLVVALPSFALSTVIEIDGIDVCRLIYNDSLLAYVRRAISVLTFIFAVTLTSVCYTLVWLAIRRQKKVQDGWKVSHSLPTSNKENSDIDKDMISHFITSVHPNCEEIQRAETLTDTSHINPSVDEERVQSIGDAKLVTLPPTSNPELFENREGTNSNGNGLIRTSKTVTF</sequence>
<proteinExistence type="predicted"/>
<dbReference type="PROSITE" id="PS50262">
    <property type="entry name" value="G_PROTEIN_RECEP_F1_2"/>
    <property type="match status" value="1"/>
</dbReference>
<feature type="transmembrane region" description="Helical" evidence="9">
    <location>
        <begin position="6"/>
        <end position="31"/>
    </location>
</feature>
<dbReference type="Pfam" id="PF00001">
    <property type="entry name" value="7tm_1"/>
    <property type="match status" value="1"/>
</dbReference>
<dbReference type="InterPro" id="IPR017452">
    <property type="entry name" value="GPCR_Rhodpsn_7TM"/>
</dbReference>
<protein>
    <submittedName>
        <fullName evidence="11">Putative gastrin/cholecystokinin type B receptor-like</fullName>
    </submittedName>
</protein>
<feature type="transmembrane region" description="Helical" evidence="9">
    <location>
        <begin position="81"/>
        <end position="100"/>
    </location>
</feature>
<dbReference type="Proteomes" id="UP000230750">
    <property type="component" value="Unassembled WGS sequence"/>
</dbReference>
<evidence type="ECO:0000256" key="8">
    <source>
        <dbReference type="SAM" id="MobiDB-lite"/>
    </source>
</evidence>
<name>A0A2G8LE81_STIJA</name>
<dbReference type="EMBL" id="MRZV01000112">
    <property type="protein sequence ID" value="PIK58460.1"/>
    <property type="molecule type" value="Genomic_DNA"/>
</dbReference>
<dbReference type="PANTHER" id="PTHR24238:SF47">
    <property type="entry name" value="ECDYSTEROIDS_DOPAMINE RECEPTOR-RELATED"/>
    <property type="match status" value="1"/>
</dbReference>
<keyword evidence="4" id="KW-0297">G-protein coupled receptor</keyword>
<evidence type="ECO:0000256" key="9">
    <source>
        <dbReference type="SAM" id="Phobius"/>
    </source>
</evidence>
<keyword evidence="3 9" id="KW-1133">Transmembrane helix</keyword>
<keyword evidence="5 9" id="KW-0472">Membrane</keyword>
<dbReference type="PANTHER" id="PTHR24238">
    <property type="entry name" value="G-PROTEIN COUPLED RECEPTOR"/>
    <property type="match status" value="1"/>
</dbReference>
<evidence type="ECO:0000256" key="4">
    <source>
        <dbReference type="ARBA" id="ARBA00023040"/>
    </source>
</evidence>
<dbReference type="OrthoDB" id="10011262at2759"/>
<evidence type="ECO:0000256" key="1">
    <source>
        <dbReference type="ARBA" id="ARBA00004141"/>
    </source>
</evidence>
<comment type="subcellular location">
    <subcellularLocation>
        <location evidence="1">Membrane</location>
        <topology evidence="1">Multi-pass membrane protein</topology>
    </subcellularLocation>
</comment>
<evidence type="ECO:0000313" key="12">
    <source>
        <dbReference type="Proteomes" id="UP000230750"/>
    </source>
</evidence>